<name>A0ABN3UCJ1_9MICO</name>
<evidence type="ECO:0000256" key="4">
    <source>
        <dbReference type="ARBA" id="ARBA00022737"/>
    </source>
</evidence>
<dbReference type="Proteomes" id="UP001501326">
    <property type="component" value="Unassembled WGS sequence"/>
</dbReference>
<dbReference type="Gene3D" id="3.40.50.300">
    <property type="entry name" value="P-loop containing nucleotide triphosphate hydrolases"/>
    <property type="match status" value="2"/>
</dbReference>
<dbReference type="Pfam" id="PF17760">
    <property type="entry name" value="UvrA_inter"/>
    <property type="match status" value="1"/>
</dbReference>
<feature type="binding site" evidence="17">
    <location>
        <begin position="663"/>
        <end position="670"/>
    </location>
    <ligand>
        <name>ATP</name>
        <dbReference type="ChEBI" id="CHEBI:30616"/>
    </ligand>
</feature>
<keyword evidence="2 17" id="KW-0963">Cytoplasm</keyword>
<dbReference type="CDD" id="cd03271">
    <property type="entry name" value="ABC_UvrA_II"/>
    <property type="match status" value="1"/>
</dbReference>
<comment type="caution">
    <text evidence="20">The sequence shown here is derived from an EMBL/GenBank/DDBJ whole genome shotgun (WGS) entry which is preliminary data.</text>
</comment>
<keyword evidence="5 17" id="KW-0547">Nucleotide-binding</keyword>
<dbReference type="CDD" id="cd03270">
    <property type="entry name" value="ABC_UvrA_I"/>
    <property type="match status" value="1"/>
</dbReference>
<keyword evidence="12 17" id="KW-0238">DNA-binding</keyword>
<feature type="binding site" evidence="17">
    <location>
        <begin position="45"/>
        <end position="52"/>
    </location>
    <ligand>
        <name>ATP</name>
        <dbReference type="ChEBI" id="CHEBI:30616"/>
    </ligand>
</feature>
<feature type="zinc finger region" description="C4-type" evidence="17">
    <location>
        <begin position="762"/>
        <end position="788"/>
    </location>
</feature>
<keyword evidence="9 17" id="KW-0862">Zinc</keyword>
<dbReference type="InterPro" id="IPR003439">
    <property type="entry name" value="ABC_transporter-like_ATP-bd"/>
</dbReference>
<keyword evidence="7 17" id="KW-0228">DNA excision</keyword>
<keyword evidence="11 17" id="KW-0267">Excision nuclease</keyword>
<dbReference type="PANTHER" id="PTHR43152:SF3">
    <property type="entry name" value="UVRABC SYSTEM PROTEIN A"/>
    <property type="match status" value="1"/>
</dbReference>
<keyword evidence="6 17" id="KW-0227">DNA damage</keyword>
<evidence type="ECO:0000256" key="9">
    <source>
        <dbReference type="ARBA" id="ARBA00022833"/>
    </source>
</evidence>
<keyword evidence="13 17" id="KW-0234">DNA repair</keyword>
<gene>
    <name evidence="17 20" type="primary">uvrA</name>
    <name evidence="20" type="ORF">GCM10009867_01340</name>
</gene>
<evidence type="ECO:0000256" key="10">
    <source>
        <dbReference type="ARBA" id="ARBA00022840"/>
    </source>
</evidence>
<evidence type="ECO:0000256" key="2">
    <source>
        <dbReference type="ARBA" id="ARBA00022490"/>
    </source>
</evidence>
<evidence type="ECO:0000256" key="8">
    <source>
        <dbReference type="ARBA" id="ARBA00022771"/>
    </source>
</evidence>
<evidence type="ECO:0000256" key="13">
    <source>
        <dbReference type="ARBA" id="ARBA00023204"/>
    </source>
</evidence>
<dbReference type="SUPFAM" id="SSF52540">
    <property type="entry name" value="P-loop containing nucleoside triphosphate hydrolases"/>
    <property type="match status" value="2"/>
</dbReference>
<evidence type="ECO:0000256" key="1">
    <source>
        <dbReference type="ARBA" id="ARBA00004496"/>
    </source>
</evidence>
<dbReference type="HAMAP" id="MF_00205">
    <property type="entry name" value="UvrA"/>
    <property type="match status" value="1"/>
</dbReference>
<evidence type="ECO:0000256" key="11">
    <source>
        <dbReference type="ARBA" id="ARBA00022881"/>
    </source>
</evidence>
<feature type="domain" description="ABC transporter" evidence="19">
    <location>
        <begin position="631"/>
        <end position="959"/>
    </location>
</feature>
<evidence type="ECO:0000313" key="21">
    <source>
        <dbReference type="Proteomes" id="UP001501326"/>
    </source>
</evidence>
<organism evidence="20 21">
    <name type="scientific">Pedococcus aerophilus</name>
    <dbReference type="NCBI Taxonomy" id="436356"/>
    <lineage>
        <taxon>Bacteria</taxon>
        <taxon>Bacillati</taxon>
        <taxon>Actinomycetota</taxon>
        <taxon>Actinomycetes</taxon>
        <taxon>Micrococcales</taxon>
        <taxon>Intrasporangiaceae</taxon>
        <taxon>Pedococcus</taxon>
    </lineage>
</organism>
<dbReference type="InterPro" id="IPR041552">
    <property type="entry name" value="UvrA_DNA-bd"/>
</dbReference>
<evidence type="ECO:0000256" key="17">
    <source>
        <dbReference type="HAMAP-Rule" id="MF_00205"/>
    </source>
</evidence>
<evidence type="ECO:0000256" key="5">
    <source>
        <dbReference type="ARBA" id="ARBA00022741"/>
    </source>
</evidence>
<evidence type="ECO:0000256" key="6">
    <source>
        <dbReference type="ARBA" id="ARBA00022763"/>
    </source>
</evidence>
<evidence type="ECO:0000256" key="16">
    <source>
        <dbReference type="ARBA" id="ARBA00042156"/>
    </source>
</evidence>
<dbReference type="InterPro" id="IPR017871">
    <property type="entry name" value="ABC_transporter-like_CS"/>
</dbReference>
<dbReference type="InterPro" id="IPR027417">
    <property type="entry name" value="P-loop_NTPase"/>
</dbReference>
<dbReference type="NCBIfam" id="NF001503">
    <property type="entry name" value="PRK00349.1"/>
    <property type="match status" value="1"/>
</dbReference>
<evidence type="ECO:0000256" key="18">
    <source>
        <dbReference type="SAM" id="MobiDB-lite"/>
    </source>
</evidence>
<dbReference type="InterPro" id="IPR004602">
    <property type="entry name" value="UvrA"/>
</dbReference>
<dbReference type="PROSITE" id="PS50893">
    <property type="entry name" value="ABC_TRANSPORTER_2"/>
    <property type="match status" value="1"/>
</dbReference>
<evidence type="ECO:0000256" key="7">
    <source>
        <dbReference type="ARBA" id="ARBA00022769"/>
    </source>
</evidence>
<evidence type="ECO:0000259" key="19">
    <source>
        <dbReference type="PROSITE" id="PS50893"/>
    </source>
</evidence>
<dbReference type="Gene3D" id="3.30.1490.20">
    <property type="entry name" value="ATP-grasp fold, A domain"/>
    <property type="match status" value="1"/>
</dbReference>
<keyword evidence="4 17" id="KW-0677">Repeat</keyword>
<reference evidence="20 21" key="1">
    <citation type="journal article" date="2019" name="Int. J. Syst. Evol. Microbiol.">
        <title>The Global Catalogue of Microorganisms (GCM) 10K type strain sequencing project: providing services to taxonomists for standard genome sequencing and annotation.</title>
        <authorList>
            <consortium name="The Broad Institute Genomics Platform"/>
            <consortium name="The Broad Institute Genome Sequencing Center for Infectious Disease"/>
            <person name="Wu L."/>
            <person name="Ma J."/>
        </authorList>
    </citation>
    <scope>NUCLEOTIDE SEQUENCE [LARGE SCALE GENOMIC DNA]</scope>
    <source>
        <strain evidence="20 21">JCM 16378</strain>
    </source>
</reference>
<comment type="caution">
    <text evidence="17">Lacks conserved residue(s) required for the propagation of feature annotation.</text>
</comment>
<dbReference type="PANTHER" id="PTHR43152">
    <property type="entry name" value="UVRABC SYSTEM PROTEIN A"/>
    <property type="match status" value="1"/>
</dbReference>
<evidence type="ECO:0000256" key="15">
    <source>
        <dbReference type="ARBA" id="ARBA00039316"/>
    </source>
</evidence>
<dbReference type="PROSITE" id="PS00211">
    <property type="entry name" value="ABC_TRANSPORTER_1"/>
    <property type="match status" value="2"/>
</dbReference>
<comment type="subcellular location">
    <subcellularLocation>
        <location evidence="1 17">Cytoplasm</location>
    </subcellularLocation>
</comment>
<sequence length="1057" mass="114505">MTAVHPTTPPIRPHHDQLVVRGAREHNLRDVSVELPRDSMIVFTGLSGSGKSSLAFDTIFAEGQRRYVESLSAYARQFLGQMDKPDVDFIEGLSPAVSIDQKSTNRNPRSTVGTITEVYDYLRLLFARAGRPHCPTCGEPITRQSPQQIVDRLLELPDKTRFQVLAPVVRARKGEYVDLFTELQSKGFSRARVDGEVVSLTEPPKLEKQIKHTIDVVVDRLVAKGSDAGAKRRLTDSVETALGLAGGVLVVEFVDKDVDDPTRERRFSERMACPNDHPLSMDDVEPRSFSFNSPFGACPKCSGLGTELEVDPELLVPDEDLSLSEGAIAPWAQGSGSAEYFQRVMTALGNDLKFSMDVPWSALPARAREALLHGQNYKVHVRYKNRYGRERSYTTGFEGVVPFVKRRHSETDSEWSRERYEGYMREVPCPECQGARLKPESLAVTIGGQSISAICALAIADCATFLQTVDFTARERQIAERVIKEIEARLGFLLDVGLDYLSLDRPAGTLSGGEAQRIRLATQIGSGLVGVLYVLDEPSIGLHQRDNHRLIETLTRLRDLGNTLIVVEHDEDTIATADWVVDIGPGAGEHGGKVVHSGPVKGLLEHPDSITGKYLSGRLEIPTPLTRRAQEKGREVTVVGAREHNLHGVDVSFPLGNLVAVTGVSGSGKSTLVNDILYNVLANKLNGARHVPGRHKTVKGLDNLDKVVHVDQSPIGRTPRSNPATYTGVFDAIRKLFATTTEAKIRGYQPGRFSFNVKGGRCDACSGDGTIKIEMNFLPDVYVPCEVCHGARYNRETLEVHFKGKTIADVLDMPIEEAADFFAAVPGIARHMRTLNDVGLGYVRLGQPAPTLSGGEAQRVKLASELQKRSTGRTIYVLDEPTTGLHFEDIRKLLEVLQGLVDKGNSVIVIEHNLDVIKNADWVIDMGPEGGNGGGLVVAEGTPEQVAEVEASHTGRFLGPVLAKSARSTARPTGATVARAGAEKAAVVTRATAAKRTAAAATSRSTTTKKAATKATSKSAAKSASAKKPSKVAAPGAAAKKATKAARSPRSAAAKRS</sequence>
<dbReference type="InterPro" id="IPR013815">
    <property type="entry name" value="ATP_grasp_subdomain_1"/>
</dbReference>
<dbReference type="EMBL" id="BAAARN010000001">
    <property type="protein sequence ID" value="GAA2730276.1"/>
    <property type="molecule type" value="Genomic_DNA"/>
</dbReference>
<keyword evidence="8 17" id="KW-0863">Zinc-finger</keyword>
<comment type="similarity">
    <text evidence="14 17">Belongs to the ABC transporter superfamily. UvrA family.</text>
</comment>
<evidence type="ECO:0000256" key="12">
    <source>
        <dbReference type="ARBA" id="ARBA00023125"/>
    </source>
</evidence>
<dbReference type="InterPro" id="IPR041102">
    <property type="entry name" value="UvrA_inter"/>
</dbReference>
<keyword evidence="17" id="KW-0742">SOS response</keyword>
<dbReference type="NCBIfam" id="TIGR00630">
    <property type="entry name" value="uvra"/>
    <property type="match status" value="1"/>
</dbReference>
<evidence type="ECO:0000256" key="14">
    <source>
        <dbReference type="ARBA" id="ARBA00038000"/>
    </source>
</evidence>
<evidence type="ECO:0000256" key="3">
    <source>
        <dbReference type="ARBA" id="ARBA00022723"/>
    </source>
</evidence>
<accession>A0ABN3UCJ1</accession>
<keyword evidence="10 17" id="KW-0067">ATP-binding</keyword>
<dbReference type="Gene3D" id="1.20.1580.10">
    <property type="entry name" value="ABC transporter ATPase like domain"/>
    <property type="match status" value="2"/>
</dbReference>
<keyword evidence="3 17" id="KW-0479">Metal-binding</keyword>
<feature type="region of interest" description="Disordered" evidence="18">
    <location>
        <begin position="997"/>
        <end position="1057"/>
    </location>
</feature>
<comment type="function">
    <text evidence="17">The UvrABC repair system catalyzes the recognition and processing of DNA lesions. UvrA is an ATPase and a DNA-binding protein. A damage recognition complex composed of 2 UvrA and 2 UvrB subunits scans DNA for abnormalities. When the presence of a lesion has been verified by UvrB, the UvrA molecules dissociate.</text>
</comment>
<proteinExistence type="inferred from homology"/>
<dbReference type="Pfam" id="PF17755">
    <property type="entry name" value="UvrA_DNA-bind"/>
    <property type="match status" value="1"/>
</dbReference>
<keyword evidence="21" id="KW-1185">Reference proteome</keyword>
<protein>
    <recommendedName>
        <fullName evidence="15 17">UvrABC system protein A</fullName>
        <shortName evidence="17">UvrA protein</shortName>
    </recommendedName>
    <alternativeName>
        <fullName evidence="16 17">Excinuclease ABC subunit A</fullName>
    </alternativeName>
</protein>
<comment type="subunit">
    <text evidence="17">Forms a heterotetramer with UvrB during the search for lesions.</text>
</comment>
<evidence type="ECO:0000313" key="20">
    <source>
        <dbReference type="EMBL" id="GAA2730276.1"/>
    </source>
</evidence>
<dbReference type="Gene3D" id="1.10.8.280">
    <property type="entry name" value="ABC transporter ATPase domain-like"/>
    <property type="match status" value="1"/>
</dbReference>